<evidence type="ECO:0000256" key="1">
    <source>
        <dbReference type="ARBA" id="ARBA00022741"/>
    </source>
</evidence>
<dbReference type="Pfam" id="PF21010">
    <property type="entry name" value="HA2_C"/>
    <property type="match status" value="1"/>
</dbReference>
<keyword evidence="2" id="KW-0067">ATP-binding</keyword>
<dbReference type="InterPro" id="IPR007502">
    <property type="entry name" value="Helicase-assoc_dom"/>
</dbReference>
<keyword evidence="1" id="KW-0547">Nucleotide-binding</keyword>
<evidence type="ECO:0000256" key="2">
    <source>
        <dbReference type="ARBA" id="ARBA00022840"/>
    </source>
</evidence>
<dbReference type="GO" id="GO:0003723">
    <property type="term" value="F:RNA binding"/>
    <property type="evidence" value="ECO:0007669"/>
    <property type="project" value="TreeGrafter"/>
</dbReference>
<feature type="non-terminal residue" evidence="4">
    <location>
        <position position="1"/>
    </location>
</feature>
<reference evidence="4" key="1">
    <citation type="submission" date="2015-11" db="EMBL/GenBank/DDBJ databases">
        <title>De novo transcriptome assembly of four potential Pierce s Disease insect vectors from Arizona vineyards.</title>
        <authorList>
            <person name="Tassone E.E."/>
        </authorList>
    </citation>
    <scope>NUCLEOTIDE SEQUENCE</scope>
</reference>
<proteinExistence type="predicted"/>
<gene>
    <name evidence="4" type="ORF">g.5431</name>
</gene>
<organism evidence="4">
    <name type="scientific">Cuerna arida</name>
    <dbReference type="NCBI Taxonomy" id="1464854"/>
    <lineage>
        <taxon>Eukaryota</taxon>
        <taxon>Metazoa</taxon>
        <taxon>Ecdysozoa</taxon>
        <taxon>Arthropoda</taxon>
        <taxon>Hexapoda</taxon>
        <taxon>Insecta</taxon>
        <taxon>Pterygota</taxon>
        <taxon>Neoptera</taxon>
        <taxon>Paraneoptera</taxon>
        <taxon>Hemiptera</taxon>
        <taxon>Auchenorrhyncha</taxon>
        <taxon>Membracoidea</taxon>
        <taxon>Cicadellidae</taxon>
        <taxon>Cicadellinae</taxon>
        <taxon>Proconiini</taxon>
        <taxon>Cuerna</taxon>
    </lineage>
</organism>
<dbReference type="GO" id="GO:0004386">
    <property type="term" value="F:helicase activity"/>
    <property type="evidence" value="ECO:0007669"/>
    <property type="project" value="TreeGrafter"/>
</dbReference>
<dbReference type="Gene3D" id="3.40.50.300">
    <property type="entry name" value="P-loop containing nucleotide triphosphate hydrolases"/>
    <property type="match status" value="1"/>
</dbReference>
<dbReference type="InterPro" id="IPR027417">
    <property type="entry name" value="P-loop_NTPase"/>
</dbReference>
<dbReference type="SUPFAM" id="SSF52540">
    <property type="entry name" value="P-loop containing nucleoside triphosphate hydrolases"/>
    <property type="match status" value="1"/>
</dbReference>
<dbReference type="AlphaFoldDB" id="A0A1B6EN41"/>
<dbReference type="PANTHER" id="PTHR18934:SF213">
    <property type="entry name" value="3'-5' RNA HELICASE YTHDC2"/>
    <property type="match status" value="1"/>
</dbReference>
<dbReference type="Pfam" id="PF04408">
    <property type="entry name" value="WHD_HA2"/>
    <property type="match status" value="1"/>
</dbReference>
<evidence type="ECO:0000313" key="4">
    <source>
        <dbReference type="EMBL" id="JAS39342.1"/>
    </source>
</evidence>
<feature type="domain" description="Helicase-associated" evidence="3">
    <location>
        <begin position="77"/>
        <end position="170"/>
    </location>
</feature>
<feature type="non-terminal residue" evidence="4">
    <location>
        <position position="266"/>
    </location>
</feature>
<protein>
    <recommendedName>
        <fullName evidence="3">Helicase-associated domain-containing protein</fullName>
    </recommendedName>
</protein>
<dbReference type="EMBL" id="GECZ01030427">
    <property type="protein sequence ID" value="JAS39342.1"/>
    <property type="molecule type" value="Transcribed_RNA"/>
</dbReference>
<name>A0A1B6EN41_9HEMI</name>
<evidence type="ECO:0000259" key="3">
    <source>
        <dbReference type="SMART" id="SM00847"/>
    </source>
</evidence>
<dbReference type="SMART" id="SM00847">
    <property type="entry name" value="HA2"/>
    <property type="match status" value="1"/>
</dbReference>
<dbReference type="GO" id="GO:0005524">
    <property type="term" value="F:ATP binding"/>
    <property type="evidence" value="ECO:0007669"/>
    <property type="project" value="UniProtKB-KW"/>
</dbReference>
<dbReference type="PANTHER" id="PTHR18934">
    <property type="entry name" value="ATP-DEPENDENT RNA HELICASE"/>
    <property type="match status" value="1"/>
</dbReference>
<dbReference type="Gene3D" id="1.20.120.1080">
    <property type="match status" value="1"/>
</dbReference>
<accession>A0A1B6EN41</accession>
<sequence length="266" mass="30551">SAKQRKGRAGRVQNGTCYRLYSRSRFQEMMEYQIPEMLRQPLHEECLNATQLVPSGMKIAEFFSLAIDPPKPETVANAIEFLQTMKAIDDKEQLTPLGIQMIKLPLEPQCSKIILCGLMLKCLEPALILACCISRGDLFKMPAGTEMKKKAAASKKQFANKGYSDDLIFIRIFEGLHKITSRGYMSPYEWCFNNYISWDNINAVTQMKEQIRCYLINNGWMNNDYSDVNHNSKRWAVVKAALTYGLYPNIAQINVHSRKIQTRYLN</sequence>
<dbReference type="InterPro" id="IPR048333">
    <property type="entry name" value="HA2_WH"/>
</dbReference>